<name>A0A9P4X6T0_9HYPO</name>
<proteinExistence type="predicted"/>
<dbReference type="Proteomes" id="UP000801864">
    <property type="component" value="Unassembled WGS sequence"/>
</dbReference>
<evidence type="ECO:0000313" key="2">
    <source>
        <dbReference type="Proteomes" id="UP000801864"/>
    </source>
</evidence>
<gene>
    <name evidence="1" type="ORF">CFAM422_010889</name>
</gene>
<evidence type="ECO:0000313" key="1">
    <source>
        <dbReference type="EMBL" id="KAF3060754.1"/>
    </source>
</evidence>
<dbReference type="EMBL" id="QLNT01000022">
    <property type="protein sequence ID" value="KAF3060754.1"/>
    <property type="molecule type" value="Genomic_DNA"/>
</dbReference>
<comment type="caution">
    <text evidence="1">The sequence shown here is derived from an EMBL/GenBank/DDBJ whole genome shotgun (WGS) entry which is preliminary data.</text>
</comment>
<sequence length="101" mass="11600">MLDSRTALHELTHWVWLPNNALLRALEDPLNLSNVDDDLLPALRGSLGNVHIRHICLSFEERRLYMEVSCSSVQELVLAIRSAENFIIAYFNCKTSHGRLR</sequence>
<organism evidence="1 2">
    <name type="scientific">Trichoderma lentiforme</name>
    <dbReference type="NCBI Taxonomy" id="1567552"/>
    <lineage>
        <taxon>Eukaryota</taxon>
        <taxon>Fungi</taxon>
        <taxon>Dikarya</taxon>
        <taxon>Ascomycota</taxon>
        <taxon>Pezizomycotina</taxon>
        <taxon>Sordariomycetes</taxon>
        <taxon>Hypocreomycetidae</taxon>
        <taxon>Hypocreales</taxon>
        <taxon>Hypocreaceae</taxon>
        <taxon>Trichoderma</taxon>
    </lineage>
</organism>
<accession>A0A9P4X6T0</accession>
<dbReference type="AlphaFoldDB" id="A0A9P4X6T0"/>
<reference evidence="1 2" key="1">
    <citation type="submission" date="2018-06" db="EMBL/GenBank/DDBJ databases">
        <title>Genome analysis of cellulolytic fungus Trichoderma lentiforme CFAM-422.</title>
        <authorList>
            <person name="Steindorff A.S."/>
            <person name="Formighieri E.F."/>
            <person name="Midorikawa G.E.O."/>
            <person name="Tamietti M.S."/>
            <person name="Ramos E.Z."/>
            <person name="Silva A.S."/>
            <person name="Bon E.P.S."/>
            <person name="Mendes T.D."/>
            <person name="Damaso M.C.T."/>
            <person name="Favaro L.C.L."/>
        </authorList>
    </citation>
    <scope>NUCLEOTIDE SEQUENCE [LARGE SCALE GENOMIC DNA]</scope>
    <source>
        <strain evidence="1 2">CFAM-422</strain>
    </source>
</reference>
<keyword evidence="2" id="KW-1185">Reference proteome</keyword>
<protein>
    <submittedName>
        <fullName evidence="1">Uncharacterized protein</fullName>
    </submittedName>
</protein>